<dbReference type="InterPro" id="IPR003018">
    <property type="entry name" value="GAF"/>
</dbReference>
<evidence type="ECO:0000256" key="4">
    <source>
        <dbReference type="ARBA" id="ARBA00022679"/>
    </source>
</evidence>
<dbReference type="Pfam" id="PF07536">
    <property type="entry name" value="HWE_HK"/>
    <property type="match status" value="1"/>
</dbReference>
<accession>A0A437LY50</accession>
<dbReference type="SMART" id="SM00911">
    <property type="entry name" value="HWE_HK"/>
    <property type="match status" value="1"/>
</dbReference>
<keyword evidence="3" id="KW-0597">Phosphoprotein</keyword>
<dbReference type="PANTHER" id="PTHR43102">
    <property type="entry name" value="SLR1143 PROTEIN"/>
    <property type="match status" value="1"/>
</dbReference>
<keyword evidence="8" id="KW-0175">Coiled coil</keyword>
<sequence length="384" mass="41587">MSALEARLHDKTRLAALHDYMVLDTPPEPNFDDIVQLASQLCDTPISLISLVDSDRQWFKARVGLEAPETPIDQSVCKLGLSAEDLLIIPDLAADPRTADNSLVRGDPNIRFYAGAPLIAPQGDVLGMLCVIDHEPRPGGLSPEQQTVLATLARQVIAQLELRYTMLRRLEADAERRHLNEQLTERLNQTLAMINGLASQTLRAVPSRGPVESFQNRLDALTEAHELLQRKQWSKADMATVVRSSVERHAPPGRFTASGPIVRLGPKPAITVAMLIHELGSNAVKYGAFSNASGHVEIVWSVTPDASDPVLTLAWTERGGPIVSPPSQRSFGAKLIAMGLGAGGAVREDFGAAGYSASFEAPLSFLQRDEARADGYTMHTADIA</sequence>
<evidence type="ECO:0000256" key="8">
    <source>
        <dbReference type="SAM" id="Coils"/>
    </source>
</evidence>
<evidence type="ECO:0000256" key="6">
    <source>
        <dbReference type="ARBA" id="ARBA00022777"/>
    </source>
</evidence>
<proteinExistence type="predicted"/>
<dbReference type="InterPro" id="IPR029016">
    <property type="entry name" value="GAF-like_dom_sf"/>
</dbReference>
<dbReference type="AlphaFoldDB" id="A0A437LY50"/>
<evidence type="ECO:0000259" key="10">
    <source>
        <dbReference type="SMART" id="SM00911"/>
    </source>
</evidence>
<dbReference type="Proteomes" id="UP000282971">
    <property type="component" value="Unassembled WGS sequence"/>
</dbReference>
<evidence type="ECO:0000256" key="1">
    <source>
        <dbReference type="ARBA" id="ARBA00000085"/>
    </source>
</evidence>
<dbReference type="SMART" id="SM00065">
    <property type="entry name" value="GAF"/>
    <property type="match status" value="1"/>
</dbReference>
<feature type="domain" description="GAF" evidence="9">
    <location>
        <begin position="26"/>
        <end position="170"/>
    </location>
</feature>
<dbReference type="GO" id="GO:0005524">
    <property type="term" value="F:ATP binding"/>
    <property type="evidence" value="ECO:0007669"/>
    <property type="project" value="UniProtKB-KW"/>
</dbReference>
<evidence type="ECO:0000256" key="3">
    <source>
        <dbReference type="ARBA" id="ARBA00022553"/>
    </source>
</evidence>
<organism evidence="11 12">
    <name type="scientific">Sphingomonas crocodyli</name>
    <dbReference type="NCBI Taxonomy" id="1979270"/>
    <lineage>
        <taxon>Bacteria</taxon>
        <taxon>Pseudomonadati</taxon>
        <taxon>Pseudomonadota</taxon>
        <taxon>Alphaproteobacteria</taxon>
        <taxon>Sphingomonadales</taxon>
        <taxon>Sphingomonadaceae</taxon>
        <taxon>Sphingomonas</taxon>
    </lineage>
</organism>
<dbReference type="GO" id="GO:0004673">
    <property type="term" value="F:protein histidine kinase activity"/>
    <property type="evidence" value="ECO:0007669"/>
    <property type="project" value="UniProtKB-EC"/>
</dbReference>
<name>A0A437LY50_9SPHN</name>
<dbReference type="Pfam" id="PF01590">
    <property type="entry name" value="GAF"/>
    <property type="match status" value="1"/>
</dbReference>
<dbReference type="EC" id="2.7.13.3" evidence="2"/>
<reference evidence="11 12" key="1">
    <citation type="submission" date="2019-01" db="EMBL/GenBank/DDBJ databases">
        <authorList>
            <person name="Chen W.-M."/>
        </authorList>
    </citation>
    <scope>NUCLEOTIDE SEQUENCE [LARGE SCALE GENOMIC DNA]</scope>
    <source>
        <strain evidence="11 12">CCP-7</strain>
    </source>
</reference>
<dbReference type="OrthoDB" id="9760752at2"/>
<evidence type="ECO:0000313" key="11">
    <source>
        <dbReference type="EMBL" id="RVT90348.1"/>
    </source>
</evidence>
<evidence type="ECO:0000256" key="2">
    <source>
        <dbReference type="ARBA" id="ARBA00012438"/>
    </source>
</evidence>
<dbReference type="PANTHER" id="PTHR43102:SF2">
    <property type="entry name" value="GAF DOMAIN-CONTAINING PROTEIN"/>
    <property type="match status" value="1"/>
</dbReference>
<gene>
    <name evidence="11" type="ORF">EOD43_18960</name>
</gene>
<comment type="caution">
    <text evidence="11">The sequence shown here is derived from an EMBL/GenBank/DDBJ whole genome shotgun (WGS) entry which is preliminary data.</text>
</comment>
<feature type="coiled-coil region" evidence="8">
    <location>
        <begin position="157"/>
        <end position="231"/>
    </location>
</feature>
<keyword evidence="4" id="KW-0808">Transferase</keyword>
<keyword evidence="12" id="KW-1185">Reference proteome</keyword>
<comment type="catalytic activity">
    <reaction evidence="1">
        <text>ATP + protein L-histidine = ADP + protein N-phospho-L-histidine.</text>
        <dbReference type="EC" id="2.7.13.3"/>
    </reaction>
</comment>
<dbReference type="EMBL" id="SACN01000003">
    <property type="protein sequence ID" value="RVT90348.1"/>
    <property type="molecule type" value="Genomic_DNA"/>
</dbReference>
<protein>
    <recommendedName>
        <fullName evidence="2">histidine kinase</fullName>
        <ecNumber evidence="2">2.7.13.3</ecNumber>
    </recommendedName>
</protein>
<keyword evidence="6" id="KW-0418">Kinase</keyword>
<dbReference type="Gene3D" id="3.30.450.40">
    <property type="match status" value="1"/>
</dbReference>
<dbReference type="InterPro" id="IPR011102">
    <property type="entry name" value="Sig_transdc_His_kinase_HWE"/>
</dbReference>
<evidence type="ECO:0000256" key="5">
    <source>
        <dbReference type="ARBA" id="ARBA00022741"/>
    </source>
</evidence>
<feature type="domain" description="Signal transduction histidine kinase HWE region" evidence="10">
    <location>
        <begin position="186"/>
        <end position="261"/>
    </location>
</feature>
<evidence type="ECO:0000256" key="7">
    <source>
        <dbReference type="ARBA" id="ARBA00022840"/>
    </source>
</evidence>
<keyword evidence="5" id="KW-0547">Nucleotide-binding</keyword>
<evidence type="ECO:0000259" key="9">
    <source>
        <dbReference type="SMART" id="SM00065"/>
    </source>
</evidence>
<evidence type="ECO:0000313" key="12">
    <source>
        <dbReference type="Proteomes" id="UP000282971"/>
    </source>
</evidence>
<dbReference type="SUPFAM" id="SSF55781">
    <property type="entry name" value="GAF domain-like"/>
    <property type="match status" value="1"/>
</dbReference>
<dbReference type="RefSeq" id="WP_127745604.1">
    <property type="nucleotide sequence ID" value="NZ_SACN01000003.1"/>
</dbReference>
<keyword evidence="7" id="KW-0067">ATP-binding</keyword>